<evidence type="ECO:0000259" key="3">
    <source>
        <dbReference type="Pfam" id="PF04504"/>
    </source>
</evidence>
<name>A0A5C7IDK6_9ROSI</name>
<evidence type="ECO:0000313" key="5">
    <source>
        <dbReference type="Proteomes" id="UP000323000"/>
    </source>
</evidence>
<proteinExistence type="inferred from homology"/>
<dbReference type="EMBL" id="VAHF01000003">
    <property type="protein sequence ID" value="TXG67383.1"/>
    <property type="molecule type" value="Genomic_DNA"/>
</dbReference>
<reference evidence="5" key="1">
    <citation type="journal article" date="2019" name="Gigascience">
        <title>De novo genome assembly of the endangered Acer yangbiense, a plant species with extremely small populations endemic to Yunnan Province, China.</title>
        <authorList>
            <person name="Yang J."/>
            <person name="Wariss H.M."/>
            <person name="Tao L."/>
            <person name="Zhang R."/>
            <person name="Yun Q."/>
            <person name="Hollingsworth P."/>
            <person name="Dao Z."/>
            <person name="Luo G."/>
            <person name="Guo H."/>
            <person name="Ma Y."/>
            <person name="Sun W."/>
        </authorList>
    </citation>
    <scope>NUCLEOTIDE SEQUENCE [LARGE SCALE GENOMIC DNA]</scope>
    <source>
        <strain evidence="5">cv. Malutang</strain>
    </source>
</reference>
<protein>
    <recommendedName>
        <fullName evidence="3">Glabrous enhancer-binding protein-like DBD domain-containing protein</fullName>
    </recommendedName>
</protein>
<comment type="similarity">
    <text evidence="1">Belongs to the GeBP family.</text>
</comment>
<dbReference type="Pfam" id="PF04504">
    <property type="entry name" value="GeBP-like_DBD"/>
    <property type="match status" value="1"/>
</dbReference>
<dbReference type="OrthoDB" id="10361073at2759"/>
<feature type="region of interest" description="Disordered" evidence="2">
    <location>
        <begin position="1"/>
        <end position="33"/>
    </location>
</feature>
<comment type="caution">
    <text evidence="4">The sequence shown here is derived from an EMBL/GenBank/DDBJ whole genome shotgun (WGS) entry which is preliminary data.</text>
</comment>
<keyword evidence="5" id="KW-1185">Reference proteome</keyword>
<dbReference type="AlphaFoldDB" id="A0A5C7IDK6"/>
<evidence type="ECO:0000313" key="4">
    <source>
        <dbReference type="EMBL" id="TXG67383.1"/>
    </source>
</evidence>
<gene>
    <name evidence="4" type="ORF">EZV62_008658</name>
</gene>
<feature type="domain" description="Glabrous enhancer-binding protein-like DBD" evidence="3">
    <location>
        <begin position="115"/>
        <end position="203"/>
    </location>
</feature>
<accession>A0A5C7IDK6</accession>
<organism evidence="4 5">
    <name type="scientific">Acer yangbiense</name>
    <dbReference type="NCBI Taxonomy" id="1000413"/>
    <lineage>
        <taxon>Eukaryota</taxon>
        <taxon>Viridiplantae</taxon>
        <taxon>Streptophyta</taxon>
        <taxon>Embryophyta</taxon>
        <taxon>Tracheophyta</taxon>
        <taxon>Spermatophyta</taxon>
        <taxon>Magnoliopsida</taxon>
        <taxon>eudicotyledons</taxon>
        <taxon>Gunneridae</taxon>
        <taxon>Pentapetalae</taxon>
        <taxon>rosids</taxon>
        <taxon>malvids</taxon>
        <taxon>Sapindales</taxon>
        <taxon>Sapindaceae</taxon>
        <taxon>Hippocastanoideae</taxon>
        <taxon>Acereae</taxon>
        <taxon>Acer</taxon>
    </lineage>
</organism>
<sequence length="320" mass="37331">MATAIGEKQLQTHDDDEQSKEEDDKKENPDGDELLQMKNDVYIQIRLLRGVLDYYQHNKLYPHDHNPNSLPDFFNNWLRDNFLTGDFRELIHNLREKFQSGEVSERKVEEKKKKKQDQIQILACMIEYYISEQSYPLQEFQHYKVFYKKWLHLDRYSSKVFLITIYGLKMEYKNLAGKNKVKDLVFSSIEDLLFFNLSDIIWGSDQGELSSVEDDMKFLAAMIDYYYIRKWRNNPQVEEEVKGTAVCTVAYAKSQNLSTTLIFDLIISALEAESTHLVKLEAASCTSLQKLLINVRILKLKAVSLPAPACNSSPISTYHL</sequence>
<evidence type="ECO:0000256" key="1">
    <source>
        <dbReference type="ARBA" id="ARBA00010820"/>
    </source>
</evidence>
<dbReference type="Proteomes" id="UP000323000">
    <property type="component" value="Chromosome 3"/>
</dbReference>
<evidence type="ECO:0000256" key="2">
    <source>
        <dbReference type="SAM" id="MobiDB-lite"/>
    </source>
</evidence>
<dbReference type="InterPro" id="IPR053932">
    <property type="entry name" value="GeBP-like_DBD"/>
</dbReference>